<dbReference type="InterPro" id="IPR007422">
    <property type="entry name" value="Peptidase_Prp"/>
</dbReference>
<dbReference type="Pfam" id="PF04327">
    <property type="entry name" value="Peptidase_Prp"/>
    <property type="match status" value="1"/>
</dbReference>
<sequence length="107" mass="12022">MIKICIETDGYKFIGYNIFGHANFAPKGKDIVCSAVSSIAQTAILGLNEILKKNIIFEQDISLGFLKVMINNPDKDSDLIIRTMALALERLEKIYPQNISVKYNKLN</sequence>
<keyword evidence="4" id="KW-0788">Thiol protease</keyword>
<dbReference type="SUPFAM" id="SSF118010">
    <property type="entry name" value="TM1457-like"/>
    <property type="match status" value="1"/>
</dbReference>
<organism evidence="5">
    <name type="scientific">Siphoviridae sp. ctWdm1</name>
    <dbReference type="NCBI Taxonomy" id="2827883"/>
    <lineage>
        <taxon>Viruses</taxon>
        <taxon>Duplodnaviria</taxon>
        <taxon>Heunggongvirae</taxon>
        <taxon>Uroviricota</taxon>
        <taxon>Caudoviricetes</taxon>
    </lineage>
</organism>
<dbReference type="InterPro" id="IPR036764">
    <property type="entry name" value="Peptidase_Prp_sf"/>
</dbReference>
<dbReference type="GO" id="GO:0042254">
    <property type="term" value="P:ribosome biogenesis"/>
    <property type="evidence" value="ECO:0007669"/>
    <property type="project" value="UniProtKB-KW"/>
</dbReference>
<dbReference type="GO" id="GO:0008234">
    <property type="term" value="F:cysteine-type peptidase activity"/>
    <property type="evidence" value="ECO:0007669"/>
    <property type="project" value="UniProtKB-KW"/>
</dbReference>
<proteinExistence type="predicted"/>
<reference evidence="5" key="1">
    <citation type="journal article" date="2021" name="Proc. Natl. Acad. Sci. U.S.A.">
        <title>A Catalog of Tens of Thousands of Viruses from Human Metagenomes Reveals Hidden Associations with Chronic Diseases.</title>
        <authorList>
            <person name="Tisza M.J."/>
            <person name="Buck C.B."/>
        </authorList>
    </citation>
    <scope>NUCLEOTIDE SEQUENCE</scope>
    <source>
        <strain evidence="5">CtWdm1</strain>
    </source>
</reference>
<dbReference type="Gene3D" id="3.30.70.1490">
    <property type="entry name" value="Cysteine protease Prp"/>
    <property type="match status" value="1"/>
</dbReference>
<evidence type="ECO:0000256" key="3">
    <source>
        <dbReference type="ARBA" id="ARBA00022801"/>
    </source>
</evidence>
<dbReference type="PANTHER" id="PTHR39178">
    <property type="entry name" value="HYPOTHETICAL RIBOSOME-ASSOCIATED PROTEIN"/>
    <property type="match status" value="1"/>
</dbReference>
<keyword evidence="1" id="KW-0690">Ribosome biogenesis</keyword>
<dbReference type="PANTHER" id="PTHR39178:SF1">
    <property type="entry name" value="RIBOSOMAL-PROCESSING CYSTEINE PROTEASE PRP"/>
    <property type="match status" value="1"/>
</dbReference>
<accession>A0A8S5RYC4</accession>
<dbReference type="CDD" id="cd16332">
    <property type="entry name" value="Prp-like"/>
    <property type="match status" value="1"/>
</dbReference>
<dbReference type="GO" id="GO:0006508">
    <property type="term" value="P:proteolysis"/>
    <property type="evidence" value="ECO:0007669"/>
    <property type="project" value="UniProtKB-KW"/>
</dbReference>
<keyword evidence="2" id="KW-0645">Protease</keyword>
<protein>
    <submittedName>
        <fullName evidence="5">YsxB-like protein</fullName>
    </submittedName>
</protein>
<evidence type="ECO:0000256" key="4">
    <source>
        <dbReference type="ARBA" id="ARBA00022807"/>
    </source>
</evidence>
<name>A0A8S5RYC4_9CAUD</name>
<dbReference type="EMBL" id="BK032509">
    <property type="protein sequence ID" value="DAF43515.1"/>
    <property type="molecule type" value="Genomic_DNA"/>
</dbReference>
<evidence type="ECO:0000313" key="5">
    <source>
        <dbReference type="EMBL" id="DAF43515.1"/>
    </source>
</evidence>
<evidence type="ECO:0000256" key="2">
    <source>
        <dbReference type="ARBA" id="ARBA00022670"/>
    </source>
</evidence>
<evidence type="ECO:0000256" key="1">
    <source>
        <dbReference type="ARBA" id="ARBA00022517"/>
    </source>
</evidence>
<keyword evidence="3" id="KW-0378">Hydrolase</keyword>